<dbReference type="Pfam" id="PF01209">
    <property type="entry name" value="Ubie_methyltran"/>
    <property type="match status" value="1"/>
</dbReference>
<proteinExistence type="predicted"/>
<accession>I4AFQ1</accession>
<keyword evidence="5" id="KW-0830">Ubiquinone</keyword>
<keyword evidence="4" id="KW-0949">S-adenosyl-L-methionine</keyword>
<dbReference type="GO" id="GO:0032259">
    <property type="term" value="P:methylation"/>
    <property type="evidence" value="ECO:0007669"/>
    <property type="project" value="UniProtKB-KW"/>
</dbReference>
<dbReference type="SUPFAM" id="SSF53335">
    <property type="entry name" value="S-adenosyl-L-methionine-dependent methyltransferases"/>
    <property type="match status" value="1"/>
</dbReference>
<keyword evidence="6" id="KW-1185">Reference proteome</keyword>
<dbReference type="PANTHER" id="PTHR43591:SF24">
    <property type="entry name" value="2-METHOXY-6-POLYPRENYL-1,4-BENZOQUINOL METHYLASE, MITOCHONDRIAL"/>
    <property type="match status" value="1"/>
</dbReference>
<dbReference type="PATRIC" id="fig|880071.3.peg.286"/>
<dbReference type="Proteomes" id="UP000006054">
    <property type="component" value="Chromosome"/>
</dbReference>
<keyword evidence="2 5" id="KW-0489">Methyltransferase</keyword>
<evidence type="ECO:0000256" key="4">
    <source>
        <dbReference type="ARBA" id="ARBA00022691"/>
    </source>
</evidence>
<dbReference type="KEGG" id="fli:Fleli_0299"/>
<gene>
    <name evidence="5" type="ordered locus">Fleli_0299</name>
</gene>
<dbReference type="Gene3D" id="3.40.50.150">
    <property type="entry name" value="Vaccinia Virus protein VP39"/>
    <property type="match status" value="1"/>
</dbReference>
<dbReference type="GO" id="GO:0009234">
    <property type="term" value="P:menaquinone biosynthetic process"/>
    <property type="evidence" value="ECO:0007669"/>
    <property type="project" value="UniProtKB-KW"/>
</dbReference>
<sequence>MYNPEFVKRLFNKMSSSYERMNFITSFGFSIRWRKQFLKKMSESNKNIEIIDLMTGMGETWNATKNKFQKSNLSALDFSEGMLKYAEKKNNSKFNNEITLLNQNILENNLPSNYYDIVTCAFGLKTFNDEQIKTLAKETNRILKKGGEFSFIEVSKPNNNILTFFYGFYLGKIIPILGKLLLGDPIEYKMLWKYTNNYKNSKKAEKIFNEIGFITEYQSYFYNCATGFNGKKVT</sequence>
<dbReference type="InterPro" id="IPR004033">
    <property type="entry name" value="UbiE/COQ5_MeTrFase"/>
</dbReference>
<keyword evidence="1" id="KW-0474">Menaquinone biosynthesis</keyword>
<dbReference type="HOGENOM" id="CLU_037990_0_0_10"/>
<dbReference type="InterPro" id="IPR029063">
    <property type="entry name" value="SAM-dependent_MTases_sf"/>
</dbReference>
<evidence type="ECO:0000256" key="2">
    <source>
        <dbReference type="ARBA" id="ARBA00022603"/>
    </source>
</evidence>
<reference evidence="6" key="1">
    <citation type="submission" date="2012-06" db="EMBL/GenBank/DDBJ databases">
        <title>The complete genome of Flexibacter litoralis DSM 6794.</title>
        <authorList>
            <person name="Lucas S."/>
            <person name="Copeland A."/>
            <person name="Lapidus A."/>
            <person name="Glavina del Rio T."/>
            <person name="Dalin E."/>
            <person name="Tice H."/>
            <person name="Bruce D."/>
            <person name="Goodwin L."/>
            <person name="Pitluck S."/>
            <person name="Peters L."/>
            <person name="Ovchinnikova G."/>
            <person name="Lu M."/>
            <person name="Kyrpides N."/>
            <person name="Mavromatis K."/>
            <person name="Ivanova N."/>
            <person name="Brettin T."/>
            <person name="Detter J.C."/>
            <person name="Han C."/>
            <person name="Larimer F."/>
            <person name="Land M."/>
            <person name="Hauser L."/>
            <person name="Markowitz V."/>
            <person name="Cheng J.-F."/>
            <person name="Hugenholtz P."/>
            <person name="Woyke T."/>
            <person name="Wu D."/>
            <person name="Spring S."/>
            <person name="Lang E."/>
            <person name="Kopitz M."/>
            <person name="Brambilla E."/>
            <person name="Klenk H.-P."/>
            <person name="Eisen J.A."/>
        </authorList>
    </citation>
    <scope>NUCLEOTIDE SEQUENCE [LARGE SCALE GENOMIC DNA]</scope>
    <source>
        <strain evidence="6">ATCC 23117 / DSM 6794 / NBRC 15988 / NCIMB 1366 / Sio-4</strain>
    </source>
</reference>
<dbReference type="EMBL" id="CP003345">
    <property type="protein sequence ID" value="AFM02786.1"/>
    <property type="molecule type" value="Genomic_DNA"/>
</dbReference>
<keyword evidence="3" id="KW-0808">Transferase</keyword>
<dbReference type="GO" id="GO:0008168">
    <property type="term" value="F:methyltransferase activity"/>
    <property type="evidence" value="ECO:0007669"/>
    <property type="project" value="UniProtKB-KW"/>
</dbReference>
<evidence type="ECO:0000313" key="5">
    <source>
        <dbReference type="EMBL" id="AFM02786.1"/>
    </source>
</evidence>
<evidence type="ECO:0000313" key="6">
    <source>
        <dbReference type="Proteomes" id="UP000006054"/>
    </source>
</evidence>
<protein>
    <submittedName>
        <fullName evidence="5">Methylase involved in ubiquinone/menaquinone biosynthesis</fullName>
    </submittedName>
</protein>
<name>I4AFQ1_BERLS</name>
<dbReference type="PROSITE" id="PS51608">
    <property type="entry name" value="SAM_MT_UBIE"/>
    <property type="match status" value="1"/>
</dbReference>
<dbReference type="STRING" id="880071.Fleli_0299"/>
<dbReference type="eggNOG" id="COG2226">
    <property type="taxonomic scope" value="Bacteria"/>
</dbReference>
<evidence type="ECO:0000256" key="3">
    <source>
        <dbReference type="ARBA" id="ARBA00022679"/>
    </source>
</evidence>
<dbReference type="PANTHER" id="PTHR43591">
    <property type="entry name" value="METHYLTRANSFERASE"/>
    <property type="match status" value="1"/>
</dbReference>
<evidence type="ECO:0000256" key="1">
    <source>
        <dbReference type="ARBA" id="ARBA00022428"/>
    </source>
</evidence>
<organism evidence="5 6">
    <name type="scientific">Bernardetia litoralis (strain ATCC 23117 / DSM 6794 / NBRC 15988 / NCIMB 1366 / Fx l1 / Sio-4)</name>
    <name type="common">Flexibacter litoralis</name>
    <dbReference type="NCBI Taxonomy" id="880071"/>
    <lineage>
        <taxon>Bacteria</taxon>
        <taxon>Pseudomonadati</taxon>
        <taxon>Bacteroidota</taxon>
        <taxon>Cytophagia</taxon>
        <taxon>Cytophagales</taxon>
        <taxon>Bernardetiaceae</taxon>
        <taxon>Bernardetia</taxon>
    </lineage>
</organism>
<dbReference type="AlphaFoldDB" id="I4AFQ1"/>